<dbReference type="Pfam" id="PF20803">
    <property type="entry name" value="PaaX_M"/>
    <property type="match status" value="1"/>
</dbReference>
<dbReference type="Pfam" id="PF07848">
    <property type="entry name" value="PaaX"/>
    <property type="match status" value="1"/>
</dbReference>
<sequence>MPGGSRPPTPQMVLMTMLGRYCLDDNPAIATNGHLSVLARIGLSEQAARLTLARMVERGLLERLRRGRLAYYRITELGLRVMRNQERRTFGESGGLPAAEDTWTILSFSLPEAQRRERHLLRRRLAWEGFGLLRDGVWIAPGDHDLTEMYEALREIGVDQQIDAFTARPKFADVQGMIARVWELGELAGRYRRFLRDWDVPDPAAAATDELGKDLLLISTWRQLLRETPRLPAGHLPPDWPAARCEELFRTLHERYAPAAAALVAEILAANQGEP</sequence>
<comment type="caution">
    <text evidence="4">The sequence shown here is derived from an EMBL/GenBank/DDBJ whole genome shotgun (WGS) entry which is preliminary data.</text>
</comment>
<dbReference type="PANTHER" id="PTHR30319:SF1">
    <property type="entry name" value="TRANSCRIPTIONAL REPRESSOR PAAX"/>
    <property type="match status" value="1"/>
</dbReference>
<dbReference type="Proteomes" id="UP000305546">
    <property type="component" value="Unassembled WGS sequence"/>
</dbReference>
<organism evidence="4 5">
    <name type="scientific">Amycolatopsis alkalitolerans</name>
    <dbReference type="NCBI Taxonomy" id="2547244"/>
    <lineage>
        <taxon>Bacteria</taxon>
        <taxon>Bacillati</taxon>
        <taxon>Actinomycetota</taxon>
        <taxon>Actinomycetes</taxon>
        <taxon>Pseudonocardiales</taxon>
        <taxon>Pseudonocardiaceae</taxon>
        <taxon>Amycolatopsis</taxon>
    </lineage>
</organism>
<dbReference type="InterPro" id="IPR011965">
    <property type="entry name" value="PaaX_trns_reg"/>
</dbReference>
<reference evidence="4 5" key="1">
    <citation type="submission" date="2019-06" db="EMBL/GenBank/DDBJ databases">
        <title>Amycolatopsis alkalitolerans sp. nov., isolated from Gastrodia elata Blume.</title>
        <authorList>
            <person name="Narsing Rao M.P."/>
            <person name="Li W.J."/>
        </authorList>
    </citation>
    <scope>NUCLEOTIDE SEQUENCE [LARGE SCALE GENOMIC DNA]</scope>
    <source>
        <strain evidence="4 5">SYSUP0005</strain>
    </source>
</reference>
<dbReference type="EMBL" id="VDFW01000045">
    <property type="protein sequence ID" value="TNC20215.1"/>
    <property type="molecule type" value="Genomic_DNA"/>
</dbReference>
<dbReference type="Pfam" id="PF08223">
    <property type="entry name" value="PaaX_C"/>
    <property type="match status" value="1"/>
</dbReference>
<dbReference type="SUPFAM" id="SSF46785">
    <property type="entry name" value="Winged helix' DNA-binding domain"/>
    <property type="match status" value="1"/>
</dbReference>
<evidence type="ECO:0000313" key="4">
    <source>
        <dbReference type="EMBL" id="TNC20215.1"/>
    </source>
</evidence>
<dbReference type="Gene3D" id="1.10.10.10">
    <property type="entry name" value="Winged helix-like DNA-binding domain superfamily/Winged helix DNA-binding domain"/>
    <property type="match status" value="1"/>
</dbReference>
<feature type="domain" description="Transcriptional repressor PaaX-like N-terminal" evidence="1">
    <location>
        <begin position="13"/>
        <end position="76"/>
    </location>
</feature>
<name>A0A5C4LVL8_9PSEU</name>
<protein>
    <submittedName>
        <fullName evidence="4">PaaX family transcriptional regulator</fullName>
    </submittedName>
</protein>
<keyword evidence="5" id="KW-1185">Reference proteome</keyword>
<evidence type="ECO:0000259" key="1">
    <source>
        <dbReference type="Pfam" id="PF07848"/>
    </source>
</evidence>
<dbReference type="Gene3D" id="3.30.70.2650">
    <property type="match status" value="1"/>
</dbReference>
<dbReference type="GO" id="GO:0006351">
    <property type="term" value="P:DNA-templated transcription"/>
    <property type="evidence" value="ECO:0007669"/>
    <property type="project" value="InterPro"/>
</dbReference>
<feature type="domain" description="Transcriptional repressor PaaX-like central Cas2-like" evidence="3">
    <location>
        <begin position="100"/>
        <end position="169"/>
    </location>
</feature>
<proteinExistence type="predicted"/>
<dbReference type="InterPro" id="IPR036390">
    <property type="entry name" value="WH_DNA-bd_sf"/>
</dbReference>
<dbReference type="AlphaFoldDB" id="A0A5C4LVL8"/>
<dbReference type="InterPro" id="IPR012906">
    <property type="entry name" value="PaaX-like_N"/>
</dbReference>
<accession>A0A5C4LVL8</accession>
<dbReference type="RefSeq" id="WP_139100423.1">
    <property type="nucleotide sequence ID" value="NZ_VDFW01000045.1"/>
</dbReference>
<evidence type="ECO:0000259" key="3">
    <source>
        <dbReference type="Pfam" id="PF20803"/>
    </source>
</evidence>
<dbReference type="InterPro" id="IPR036388">
    <property type="entry name" value="WH-like_DNA-bd_sf"/>
</dbReference>
<evidence type="ECO:0000259" key="2">
    <source>
        <dbReference type="Pfam" id="PF08223"/>
    </source>
</evidence>
<feature type="domain" description="Transcriptional repressor PaaX-like C-terminal" evidence="2">
    <location>
        <begin position="182"/>
        <end position="264"/>
    </location>
</feature>
<dbReference type="PANTHER" id="PTHR30319">
    <property type="entry name" value="PHENYLACETIC ACID REGULATOR-RELATED TRANSCRIPTIONAL REPRESSOR"/>
    <property type="match status" value="1"/>
</dbReference>
<gene>
    <name evidence="4" type="ORF">FG385_31345</name>
</gene>
<dbReference type="InterPro" id="IPR048846">
    <property type="entry name" value="PaaX-like_central"/>
</dbReference>
<dbReference type="OrthoDB" id="2270427at2"/>
<dbReference type="PIRSF" id="PIRSF020623">
    <property type="entry name" value="PaaX"/>
    <property type="match status" value="1"/>
</dbReference>
<dbReference type="InterPro" id="IPR013225">
    <property type="entry name" value="PaaX_C"/>
</dbReference>
<evidence type="ECO:0000313" key="5">
    <source>
        <dbReference type="Proteomes" id="UP000305546"/>
    </source>
</evidence>